<name>A0A3Q9G8D6_9ACTO</name>
<dbReference type="InterPro" id="IPR036509">
    <property type="entry name" value="Met_Sox_Rdtase_MsrA_sf"/>
</dbReference>
<dbReference type="OrthoDB" id="4174719at2"/>
<comment type="catalytic activity">
    <reaction evidence="2 4">
        <text>L-methionyl-[protein] + [thioredoxin]-disulfide + H2O = L-methionyl-(S)-S-oxide-[protein] + [thioredoxin]-dithiol</text>
        <dbReference type="Rhea" id="RHEA:14217"/>
        <dbReference type="Rhea" id="RHEA-COMP:10698"/>
        <dbReference type="Rhea" id="RHEA-COMP:10700"/>
        <dbReference type="Rhea" id="RHEA-COMP:12313"/>
        <dbReference type="Rhea" id="RHEA-COMP:12315"/>
        <dbReference type="ChEBI" id="CHEBI:15377"/>
        <dbReference type="ChEBI" id="CHEBI:16044"/>
        <dbReference type="ChEBI" id="CHEBI:29950"/>
        <dbReference type="ChEBI" id="CHEBI:44120"/>
        <dbReference type="ChEBI" id="CHEBI:50058"/>
        <dbReference type="EC" id="1.8.4.11"/>
    </reaction>
</comment>
<protein>
    <recommendedName>
        <fullName evidence="4">Peptide methionine sulfoxide reductase MsrA</fullName>
        <shortName evidence="4">Protein-methionine-S-oxide reductase</shortName>
        <ecNumber evidence="4">1.8.4.11</ecNumber>
    </recommendedName>
    <alternativeName>
        <fullName evidence="4">Peptide-methionine (S)-S-oxide reductase</fullName>
        <shortName evidence="4">Peptide Met(O) reductase</shortName>
    </alternativeName>
</protein>
<dbReference type="KEGG" id="flh:EJ997_12305"/>
<dbReference type="EMBL" id="CP034593">
    <property type="protein sequence ID" value="AZQ78000.1"/>
    <property type="molecule type" value="Genomic_DNA"/>
</dbReference>
<dbReference type="HAMAP" id="MF_01401">
    <property type="entry name" value="MsrA"/>
    <property type="match status" value="1"/>
</dbReference>
<dbReference type="GO" id="GO:0008113">
    <property type="term" value="F:peptide-methionine (S)-S-oxide reductase activity"/>
    <property type="evidence" value="ECO:0007669"/>
    <property type="project" value="UniProtKB-UniRule"/>
</dbReference>
<gene>
    <name evidence="4 6" type="primary">msrA</name>
    <name evidence="6" type="ORF">EJ997_12305</name>
</gene>
<comment type="catalytic activity">
    <reaction evidence="3 4">
        <text>[thioredoxin]-disulfide + L-methionine + H2O = L-methionine (S)-S-oxide + [thioredoxin]-dithiol</text>
        <dbReference type="Rhea" id="RHEA:19993"/>
        <dbReference type="Rhea" id="RHEA-COMP:10698"/>
        <dbReference type="Rhea" id="RHEA-COMP:10700"/>
        <dbReference type="ChEBI" id="CHEBI:15377"/>
        <dbReference type="ChEBI" id="CHEBI:29950"/>
        <dbReference type="ChEBI" id="CHEBI:50058"/>
        <dbReference type="ChEBI" id="CHEBI:57844"/>
        <dbReference type="ChEBI" id="CHEBI:58772"/>
        <dbReference type="EC" id="1.8.4.11"/>
    </reaction>
</comment>
<dbReference type="GO" id="GO:0033744">
    <property type="term" value="F:L-methionine:thioredoxin-disulfide S-oxidoreductase activity"/>
    <property type="evidence" value="ECO:0007669"/>
    <property type="project" value="RHEA"/>
</dbReference>
<reference evidence="6 7" key="1">
    <citation type="submission" date="2018-12" db="EMBL/GenBank/DDBJ databases">
        <title>Complete genome sequence of Flaviflexus sp. H23T48.</title>
        <authorList>
            <person name="Bae J.-W."/>
            <person name="Lee J.-Y."/>
        </authorList>
    </citation>
    <scope>NUCLEOTIDE SEQUENCE [LARGE SCALE GENOMIC DNA]</scope>
    <source>
        <strain evidence="6 7">H23T48</strain>
    </source>
</reference>
<dbReference type="EC" id="1.8.4.11" evidence="4"/>
<proteinExistence type="inferred from homology"/>
<dbReference type="RefSeq" id="WP_126704802.1">
    <property type="nucleotide sequence ID" value="NZ_CP034593.1"/>
</dbReference>
<dbReference type="SUPFAM" id="SSF55068">
    <property type="entry name" value="Peptide methionine sulfoxide reductase"/>
    <property type="match status" value="1"/>
</dbReference>
<dbReference type="NCBIfam" id="TIGR00401">
    <property type="entry name" value="msrA"/>
    <property type="match status" value="1"/>
</dbReference>
<dbReference type="PANTHER" id="PTHR42799:SF2">
    <property type="entry name" value="MITOCHONDRIAL PEPTIDE METHIONINE SULFOXIDE REDUCTASE"/>
    <property type="match status" value="1"/>
</dbReference>
<dbReference type="GO" id="GO:0034599">
    <property type="term" value="P:cellular response to oxidative stress"/>
    <property type="evidence" value="ECO:0007669"/>
    <property type="project" value="TreeGrafter"/>
</dbReference>
<dbReference type="GO" id="GO:0005737">
    <property type="term" value="C:cytoplasm"/>
    <property type="evidence" value="ECO:0007669"/>
    <property type="project" value="TreeGrafter"/>
</dbReference>
<accession>A0A3Q9G8D6</accession>
<keyword evidence="7" id="KW-1185">Reference proteome</keyword>
<comment type="similarity">
    <text evidence="4">Belongs to the MsrA Met sulfoxide reductase family.</text>
</comment>
<dbReference type="Proteomes" id="UP000280344">
    <property type="component" value="Chromosome"/>
</dbReference>
<evidence type="ECO:0000313" key="7">
    <source>
        <dbReference type="Proteomes" id="UP000280344"/>
    </source>
</evidence>
<dbReference type="InterPro" id="IPR050162">
    <property type="entry name" value="MsrA_MetSO_reductase"/>
</dbReference>
<dbReference type="PANTHER" id="PTHR42799">
    <property type="entry name" value="MITOCHONDRIAL PEPTIDE METHIONINE SULFOXIDE REDUCTASE"/>
    <property type="match status" value="1"/>
</dbReference>
<feature type="active site" evidence="4">
    <location>
        <position position="56"/>
    </location>
</feature>
<dbReference type="AlphaFoldDB" id="A0A3Q9G8D6"/>
<evidence type="ECO:0000256" key="1">
    <source>
        <dbReference type="ARBA" id="ARBA00023002"/>
    </source>
</evidence>
<sequence length="215" mass="23758">MGFLQFGQPPTITADNALPGRSVPVLPNPAPHTVLGTPIDGPVPDGMEETFLALGCYWGAEKIFWELGAYTTSVGFMGGFTENPTYMEVCTGMTGHTETVRVVFDPNKISYGEILQAFFESHDPTTLNRQGNDRGTQYRSAIFASTDEQYETALRTRELYQEVLDGAGRDTIVTEVNKPGQTYFLAEDEHQQYLDKNPFGYNCHARTGLACPVAR</sequence>
<evidence type="ECO:0000256" key="4">
    <source>
        <dbReference type="HAMAP-Rule" id="MF_01401"/>
    </source>
</evidence>
<comment type="function">
    <text evidence="4">Has an important function as a repair enzyme for proteins that have been inactivated by oxidation. Catalyzes the reversible oxidation-reduction of methionine sulfoxide in proteins to methionine.</text>
</comment>
<evidence type="ECO:0000259" key="5">
    <source>
        <dbReference type="Pfam" id="PF01625"/>
    </source>
</evidence>
<keyword evidence="1 4" id="KW-0560">Oxidoreductase</keyword>
<evidence type="ECO:0000313" key="6">
    <source>
        <dbReference type="EMBL" id="AZQ78000.1"/>
    </source>
</evidence>
<evidence type="ECO:0000256" key="3">
    <source>
        <dbReference type="ARBA" id="ARBA00048782"/>
    </source>
</evidence>
<dbReference type="Pfam" id="PF01625">
    <property type="entry name" value="PMSR"/>
    <property type="match status" value="1"/>
</dbReference>
<dbReference type="Gene3D" id="3.30.1060.10">
    <property type="entry name" value="Peptide methionine sulphoxide reductase MsrA"/>
    <property type="match status" value="1"/>
</dbReference>
<evidence type="ECO:0000256" key="2">
    <source>
        <dbReference type="ARBA" id="ARBA00047806"/>
    </source>
</evidence>
<feature type="domain" description="Peptide methionine sulphoxide reductase MsrA" evidence="5">
    <location>
        <begin position="51"/>
        <end position="202"/>
    </location>
</feature>
<organism evidence="6 7">
    <name type="scientific">Flaviflexus ciconiae</name>
    <dbReference type="NCBI Taxonomy" id="2496867"/>
    <lineage>
        <taxon>Bacteria</taxon>
        <taxon>Bacillati</taxon>
        <taxon>Actinomycetota</taxon>
        <taxon>Actinomycetes</taxon>
        <taxon>Actinomycetales</taxon>
        <taxon>Actinomycetaceae</taxon>
        <taxon>Flaviflexus</taxon>
    </lineage>
</organism>
<dbReference type="InterPro" id="IPR002569">
    <property type="entry name" value="Met_Sox_Rdtase_MsrA_dom"/>
</dbReference>